<keyword evidence="3 11" id="KW-0479">Metal-binding</keyword>
<dbReference type="GO" id="GO:0042245">
    <property type="term" value="P:RNA repair"/>
    <property type="evidence" value="ECO:0007669"/>
    <property type="project" value="UniProtKB-KW"/>
</dbReference>
<sequence length="390" mass="43053">MTNDVKIFAKTIEQEATEQIEKLSHHPVSDGSKVRIMPDVHAGAGCTIGTTMTIHDRVCPNLVGVDIGCGMLAVKLGRVRLDLDELDKAIRWNVPAGFCTHNYPKEWFDLSGLKCVGIDNSRALLSIGTLGGGNHFIEVDKDKSGGLWLVIHTGSRKLGLEVANWHQHRAMEAMTKPTSGEISRVVAEYKAAGRQKEIAGALEELRKKHSDFGAPDLAYLTGELMDDYLSDMEIIQRYAEANRQAIAKAILKAMHIVPQEQFTTVHNYIDHESMILRKGAVSAKKGERLIIPMNMRDGSLVCVGKGNDDWNQSAPHGAGRLMSRSKARESISIGAYRETMRNVHSSCISYDTIDEAPFAYKDMKEIMGCIGPTCDVLEIIKPIYNFKASS</sequence>
<keyword evidence="2" id="KW-0436">Ligase</keyword>
<evidence type="ECO:0000313" key="12">
    <source>
        <dbReference type="EMBL" id="MBS6621737.1"/>
    </source>
</evidence>
<comment type="caution">
    <text evidence="12">The sequence shown here is derived from an EMBL/GenBank/DDBJ whole genome shotgun (WGS) entry which is preliminary data.</text>
</comment>
<evidence type="ECO:0000256" key="11">
    <source>
        <dbReference type="PIRSR" id="PIRSR601233-3"/>
    </source>
</evidence>
<accession>A0A9E1M0C9</accession>
<feature type="binding site" evidence="11">
    <location>
        <position position="266"/>
    </location>
    <ligand>
        <name>Mn(2+)</name>
        <dbReference type="ChEBI" id="CHEBI:29035"/>
        <label>2</label>
    </ligand>
</feature>
<protein>
    <recommendedName>
        <fullName evidence="1">3'-phosphate/5'-hydroxy nucleic acid ligase</fullName>
        <ecNumber evidence="1">6.5.1.8</ecNumber>
    </recommendedName>
</protein>
<comment type="catalytic activity">
    <reaction evidence="8">
        <text>a 3'-end 3'-phospho-ribonucleotide-RNA + a 5'-end dephospho-ribonucleoside-RNA + GTP = a ribonucleotidyl-ribonucleotide-RNA + GMP + diphosphate</text>
        <dbReference type="Rhea" id="RHEA:68076"/>
        <dbReference type="Rhea" id="RHEA-COMP:10463"/>
        <dbReference type="Rhea" id="RHEA-COMP:13936"/>
        <dbReference type="Rhea" id="RHEA-COMP:17355"/>
        <dbReference type="ChEBI" id="CHEBI:33019"/>
        <dbReference type="ChEBI" id="CHEBI:37565"/>
        <dbReference type="ChEBI" id="CHEBI:58115"/>
        <dbReference type="ChEBI" id="CHEBI:83062"/>
        <dbReference type="ChEBI" id="CHEBI:138284"/>
        <dbReference type="ChEBI" id="CHEBI:173118"/>
        <dbReference type="EC" id="6.5.1.8"/>
    </reaction>
</comment>
<evidence type="ECO:0000256" key="5">
    <source>
        <dbReference type="ARBA" id="ARBA00022800"/>
    </source>
</evidence>
<gene>
    <name evidence="12" type="ORF">KH315_06180</name>
</gene>
<dbReference type="EC" id="6.5.1.8" evidence="1"/>
<dbReference type="EMBL" id="JAGZYH010000019">
    <property type="protein sequence ID" value="MBS6621737.1"/>
    <property type="molecule type" value="Genomic_DNA"/>
</dbReference>
<keyword evidence="5" id="KW-0692">RNA repair</keyword>
<keyword evidence="6 10" id="KW-0342">GTP-binding</keyword>
<dbReference type="GO" id="GO:0030145">
    <property type="term" value="F:manganese ion binding"/>
    <property type="evidence" value="ECO:0007669"/>
    <property type="project" value="TreeGrafter"/>
</dbReference>
<dbReference type="InterPro" id="IPR001233">
    <property type="entry name" value="RtcB"/>
</dbReference>
<evidence type="ECO:0000256" key="7">
    <source>
        <dbReference type="ARBA" id="ARBA00023211"/>
    </source>
</evidence>
<keyword evidence="4 10" id="KW-0547">Nucleotide-binding</keyword>
<comment type="cofactor">
    <cofactor evidence="11">
        <name>Mn(2+)</name>
        <dbReference type="ChEBI" id="CHEBI:29035"/>
    </cofactor>
    <text evidence="11">Binds 2 manganese ions per subunit.</text>
</comment>
<feature type="binding site" evidence="11">
    <location>
        <position position="66"/>
    </location>
    <ligand>
        <name>Mn(2+)</name>
        <dbReference type="ChEBI" id="CHEBI:29035"/>
        <label>1</label>
    </ligand>
</feature>
<evidence type="ECO:0000256" key="3">
    <source>
        <dbReference type="ARBA" id="ARBA00022723"/>
    </source>
</evidence>
<dbReference type="PANTHER" id="PTHR43749:SF2">
    <property type="entry name" value="RNA-SPLICING LIGASE RTCB"/>
    <property type="match status" value="1"/>
</dbReference>
<evidence type="ECO:0000256" key="4">
    <source>
        <dbReference type="ARBA" id="ARBA00022741"/>
    </source>
</evidence>
<name>A0A9E1M0C9_9FIRM</name>
<dbReference type="GO" id="GO:0170057">
    <property type="term" value="F:RNA ligase (GTP) activity"/>
    <property type="evidence" value="ECO:0007669"/>
    <property type="project" value="UniProtKB-EC"/>
</dbReference>
<dbReference type="InterPro" id="IPR052915">
    <property type="entry name" value="RtcB-like"/>
</dbReference>
<feature type="binding site" evidence="10">
    <location>
        <begin position="316"/>
        <end position="319"/>
    </location>
    <ligand>
        <name>GMP</name>
        <dbReference type="ChEBI" id="CHEBI:58115"/>
    </ligand>
</feature>
<feature type="binding site" evidence="10">
    <location>
        <position position="299"/>
    </location>
    <ligand>
        <name>GMP</name>
        <dbReference type="ChEBI" id="CHEBI:58115"/>
    </ligand>
</feature>
<feature type="active site" description="GMP-histidine intermediate" evidence="9">
    <location>
        <position position="316"/>
    </location>
</feature>
<dbReference type="Gene3D" id="3.90.1860.10">
    <property type="entry name" value="tRNA-splicing ligase RtcB"/>
    <property type="match status" value="1"/>
</dbReference>
<dbReference type="GO" id="GO:0003909">
    <property type="term" value="F:DNA ligase activity"/>
    <property type="evidence" value="ECO:0007669"/>
    <property type="project" value="TreeGrafter"/>
</dbReference>
<dbReference type="GO" id="GO:0006396">
    <property type="term" value="P:RNA processing"/>
    <property type="evidence" value="ECO:0007669"/>
    <property type="project" value="InterPro"/>
</dbReference>
<feature type="binding site" evidence="11">
    <location>
        <position position="135"/>
    </location>
    <ligand>
        <name>Mn(2+)</name>
        <dbReference type="ChEBI" id="CHEBI:29035"/>
        <label>1</label>
    </ligand>
</feature>
<feature type="binding site" evidence="10">
    <location>
        <begin position="266"/>
        <end position="267"/>
    </location>
    <ligand>
        <name>GMP</name>
        <dbReference type="ChEBI" id="CHEBI:58115"/>
    </ligand>
</feature>
<dbReference type="GO" id="GO:0005525">
    <property type="term" value="F:GTP binding"/>
    <property type="evidence" value="ECO:0007669"/>
    <property type="project" value="UniProtKB-KW"/>
</dbReference>
<organism evidence="12 13">
    <name type="scientific">Faecalibacterium prausnitzii</name>
    <dbReference type="NCBI Taxonomy" id="853"/>
    <lineage>
        <taxon>Bacteria</taxon>
        <taxon>Bacillati</taxon>
        <taxon>Bacillota</taxon>
        <taxon>Clostridia</taxon>
        <taxon>Eubacteriales</taxon>
        <taxon>Oscillospiraceae</taxon>
        <taxon>Faecalibacterium</taxon>
    </lineage>
</organism>
<dbReference type="InterPro" id="IPR036025">
    <property type="entry name" value="RtcB-like_sf"/>
</dbReference>
<dbReference type="SUPFAM" id="SSF103365">
    <property type="entry name" value="Hypothetical protein PH1602"/>
    <property type="match status" value="1"/>
</dbReference>
<dbReference type="PANTHER" id="PTHR43749">
    <property type="entry name" value="RNA-SPLICING LIGASE RTCB"/>
    <property type="match status" value="1"/>
</dbReference>
<dbReference type="AlphaFoldDB" id="A0A9E1M0C9"/>
<feature type="binding site" evidence="10">
    <location>
        <begin position="292"/>
        <end position="295"/>
    </location>
    <ligand>
        <name>GMP</name>
        <dbReference type="ChEBI" id="CHEBI:58115"/>
    </ligand>
</feature>
<feature type="binding site" evidence="10">
    <location>
        <begin position="134"/>
        <end position="138"/>
    </location>
    <ligand>
        <name>GMP</name>
        <dbReference type="ChEBI" id="CHEBI:58115"/>
    </ligand>
</feature>
<evidence type="ECO:0000313" key="13">
    <source>
        <dbReference type="Proteomes" id="UP000811365"/>
    </source>
</evidence>
<reference evidence="12" key="1">
    <citation type="submission" date="2021-02" db="EMBL/GenBank/DDBJ databases">
        <title>Infant gut strain persistence is associated with maternal origin, phylogeny, and functional potential including surface adhesion and iron acquisition.</title>
        <authorList>
            <person name="Lou Y.C."/>
        </authorList>
    </citation>
    <scope>NUCLEOTIDE SEQUENCE</scope>
    <source>
        <strain evidence="12">L2_039_000G1_dasL2_039_000G1_maxbin2.maxbin.077</strain>
    </source>
</reference>
<dbReference type="Pfam" id="PF01139">
    <property type="entry name" value="RtcB"/>
    <property type="match status" value="1"/>
</dbReference>
<dbReference type="GO" id="GO:0006281">
    <property type="term" value="P:DNA repair"/>
    <property type="evidence" value="ECO:0007669"/>
    <property type="project" value="TreeGrafter"/>
</dbReference>
<dbReference type="Proteomes" id="UP000811365">
    <property type="component" value="Unassembled WGS sequence"/>
</dbReference>
<keyword evidence="7 11" id="KW-0464">Manganese</keyword>
<evidence type="ECO:0000256" key="8">
    <source>
        <dbReference type="ARBA" id="ARBA00047746"/>
    </source>
</evidence>
<evidence type="ECO:0000256" key="10">
    <source>
        <dbReference type="PIRSR" id="PIRSR601233-2"/>
    </source>
</evidence>
<proteinExistence type="predicted"/>
<evidence type="ECO:0000256" key="2">
    <source>
        <dbReference type="ARBA" id="ARBA00022598"/>
    </source>
</evidence>
<feature type="binding site" evidence="11">
    <location>
        <position position="152"/>
    </location>
    <ligand>
        <name>Mn(2+)</name>
        <dbReference type="ChEBI" id="CHEBI:29035"/>
        <label>2</label>
    </ligand>
</feature>
<evidence type="ECO:0000256" key="1">
    <source>
        <dbReference type="ARBA" id="ARBA00012726"/>
    </source>
</evidence>
<evidence type="ECO:0000256" key="9">
    <source>
        <dbReference type="PIRSR" id="PIRSR601233-1"/>
    </source>
</evidence>
<evidence type="ECO:0000256" key="6">
    <source>
        <dbReference type="ARBA" id="ARBA00023134"/>
    </source>
</evidence>